<evidence type="ECO:0000313" key="2">
    <source>
        <dbReference type="EMBL" id="KIH69457.1"/>
    </source>
</evidence>
<keyword evidence="3" id="KW-1185">Reference proteome</keyword>
<dbReference type="OrthoDB" id="5864054at2759"/>
<dbReference type="Proteomes" id="UP000054047">
    <property type="component" value="Unassembled WGS sequence"/>
</dbReference>
<protein>
    <recommendedName>
        <fullName evidence="4">G-protein coupled receptors family 1 profile domain-containing protein</fullName>
    </recommendedName>
</protein>
<keyword evidence="1" id="KW-0472">Membrane</keyword>
<dbReference type="EMBL" id="KN726153">
    <property type="protein sequence ID" value="KIH69457.1"/>
    <property type="molecule type" value="Genomic_DNA"/>
</dbReference>
<keyword evidence="1" id="KW-1133">Transmembrane helix</keyword>
<accession>A0A0C2E216</accession>
<gene>
    <name evidence="2" type="ORF">ANCDUO_00205</name>
</gene>
<dbReference type="AlphaFoldDB" id="A0A0C2E216"/>
<sequence>MPPEEAIDVERLQESCLFFECYLYPFSQVYDGIHIPLSISICVFGTISNIFNIIVLTSPGSLHAGQMPQAKQC</sequence>
<name>A0A0C2E216_9BILA</name>
<proteinExistence type="predicted"/>
<evidence type="ECO:0000313" key="3">
    <source>
        <dbReference type="Proteomes" id="UP000054047"/>
    </source>
</evidence>
<organism evidence="2 3">
    <name type="scientific">Ancylostoma duodenale</name>
    <dbReference type="NCBI Taxonomy" id="51022"/>
    <lineage>
        <taxon>Eukaryota</taxon>
        <taxon>Metazoa</taxon>
        <taxon>Ecdysozoa</taxon>
        <taxon>Nematoda</taxon>
        <taxon>Chromadorea</taxon>
        <taxon>Rhabditida</taxon>
        <taxon>Rhabditina</taxon>
        <taxon>Rhabditomorpha</taxon>
        <taxon>Strongyloidea</taxon>
        <taxon>Ancylostomatidae</taxon>
        <taxon>Ancylostomatinae</taxon>
        <taxon>Ancylostoma</taxon>
    </lineage>
</organism>
<reference evidence="2 3" key="1">
    <citation type="submission" date="2013-12" db="EMBL/GenBank/DDBJ databases">
        <title>Draft genome of the parsitic nematode Ancylostoma duodenale.</title>
        <authorList>
            <person name="Mitreva M."/>
        </authorList>
    </citation>
    <scope>NUCLEOTIDE SEQUENCE [LARGE SCALE GENOMIC DNA]</scope>
    <source>
        <strain evidence="2 3">Zhejiang</strain>
    </source>
</reference>
<evidence type="ECO:0008006" key="4">
    <source>
        <dbReference type="Google" id="ProtNLM"/>
    </source>
</evidence>
<keyword evidence="1" id="KW-0812">Transmembrane</keyword>
<feature type="transmembrane region" description="Helical" evidence="1">
    <location>
        <begin position="33"/>
        <end position="57"/>
    </location>
</feature>
<evidence type="ECO:0000256" key="1">
    <source>
        <dbReference type="SAM" id="Phobius"/>
    </source>
</evidence>